<organism evidence="1 2">
    <name type="scientific">Pelobates cultripes</name>
    <name type="common">Western spadefoot toad</name>
    <dbReference type="NCBI Taxonomy" id="61616"/>
    <lineage>
        <taxon>Eukaryota</taxon>
        <taxon>Metazoa</taxon>
        <taxon>Chordata</taxon>
        <taxon>Craniata</taxon>
        <taxon>Vertebrata</taxon>
        <taxon>Euteleostomi</taxon>
        <taxon>Amphibia</taxon>
        <taxon>Batrachia</taxon>
        <taxon>Anura</taxon>
        <taxon>Pelobatoidea</taxon>
        <taxon>Pelobatidae</taxon>
        <taxon>Pelobates</taxon>
    </lineage>
</organism>
<sequence>MPPDYAGVSFYADLSAKTMSRRRDFINITKCLRNNKVPYRWVFPKKILAQQISDENG</sequence>
<reference evidence="1" key="1">
    <citation type="submission" date="2022-03" db="EMBL/GenBank/DDBJ databases">
        <authorList>
            <person name="Alioto T."/>
            <person name="Alioto T."/>
            <person name="Gomez Garrido J."/>
        </authorList>
    </citation>
    <scope>NUCLEOTIDE SEQUENCE</scope>
</reference>
<evidence type="ECO:0000313" key="2">
    <source>
        <dbReference type="Proteomes" id="UP001295444"/>
    </source>
</evidence>
<dbReference type="EMBL" id="OW240917">
    <property type="protein sequence ID" value="CAH2300919.1"/>
    <property type="molecule type" value="Genomic_DNA"/>
</dbReference>
<protein>
    <submittedName>
        <fullName evidence="1">Uncharacterized protein</fullName>
    </submittedName>
</protein>
<proteinExistence type="predicted"/>
<gene>
    <name evidence="1" type="ORF">PECUL_23A009937</name>
</gene>
<dbReference type="Gene3D" id="3.30.250.20">
    <property type="entry name" value="L1 transposable element, C-terminal domain"/>
    <property type="match status" value="1"/>
</dbReference>
<dbReference type="AlphaFoldDB" id="A0AAD1SG66"/>
<evidence type="ECO:0000313" key="1">
    <source>
        <dbReference type="EMBL" id="CAH2300919.1"/>
    </source>
</evidence>
<dbReference type="InterPro" id="IPR042566">
    <property type="entry name" value="L1_C"/>
</dbReference>
<keyword evidence="2" id="KW-1185">Reference proteome</keyword>
<name>A0AAD1SG66_PELCU</name>
<accession>A0AAD1SG66</accession>
<dbReference type="Proteomes" id="UP001295444">
    <property type="component" value="Chromosome 06"/>
</dbReference>